<dbReference type="SUPFAM" id="SSF50475">
    <property type="entry name" value="FMN-binding split barrel"/>
    <property type="match status" value="1"/>
</dbReference>
<proteinExistence type="predicted"/>
<organism evidence="1">
    <name type="scientific">bioreactor metagenome</name>
    <dbReference type="NCBI Taxonomy" id="1076179"/>
    <lineage>
        <taxon>unclassified sequences</taxon>
        <taxon>metagenomes</taxon>
        <taxon>ecological metagenomes</taxon>
    </lineage>
</organism>
<dbReference type="AlphaFoldDB" id="A0A645DPE3"/>
<name>A0A645DPE3_9ZZZZ</name>
<protein>
    <recommendedName>
        <fullName evidence="2">Pyridoxamine 5'-phosphate oxidase putative domain-containing protein</fullName>
    </recommendedName>
</protein>
<evidence type="ECO:0008006" key="2">
    <source>
        <dbReference type="Google" id="ProtNLM"/>
    </source>
</evidence>
<dbReference type="InterPro" id="IPR012349">
    <property type="entry name" value="Split_barrel_FMN-bd"/>
</dbReference>
<accession>A0A645DPE3</accession>
<evidence type="ECO:0000313" key="1">
    <source>
        <dbReference type="EMBL" id="MPM90988.1"/>
    </source>
</evidence>
<dbReference type="Gene3D" id="2.30.110.10">
    <property type="entry name" value="Electron Transport, Fmn-binding Protein, Chain A"/>
    <property type="match status" value="1"/>
</dbReference>
<sequence length="94" mass="11154">MYGQIKSNPKIEAAFIRNAEKPEFEMLRVTGMAEILEDKEVEKRLKQKRAWLWNNVQQSKVNTDVVIFRIVNGSAYIWNMMWNVKEKEAPRVQL</sequence>
<dbReference type="EMBL" id="VSSQ01038109">
    <property type="protein sequence ID" value="MPM90988.1"/>
    <property type="molecule type" value="Genomic_DNA"/>
</dbReference>
<reference evidence="1" key="1">
    <citation type="submission" date="2019-08" db="EMBL/GenBank/DDBJ databases">
        <authorList>
            <person name="Kucharzyk K."/>
            <person name="Murdoch R.W."/>
            <person name="Higgins S."/>
            <person name="Loffler F."/>
        </authorList>
    </citation>
    <scope>NUCLEOTIDE SEQUENCE</scope>
</reference>
<gene>
    <name evidence="1" type="ORF">SDC9_138113</name>
</gene>
<comment type="caution">
    <text evidence="1">The sequence shown here is derived from an EMBL/GenBank/DDBJ whole genome shotgun (WGS) entry which is preliminary data.</text>
</comment>